<proteinExistence type="predicted"/>
<dbReference type="RefSeq" id="WP_203383727.1">
    <property type="nucleotide sequence ID" value="NZ_JAENHP010000035.1"/>
</dbReference>
<name>A0ABS2AU75_9ACTN</name>
<gene>
    <name evidence="1" type="ORF">JIG36_48540</name>
</gene>
<sequence length="124" mass="13480">MQIGANINSSGFSQADTNGLTMASVEASQKAGRHGIDPGELNDDLMLTILEICEKFLASTTPTVRQELDMILHLTEITGGSGWLIRMLVLTRMRLPDAASQPRQRAEVRSKLAEIDGRATGQWG</sequence>
<comment type="caution">
    <text evidence="1">The sequence shown here is derived from an EMBL/GenBank/DDBJ whole genome shotgun (WGS) entry which is preliminary data.</text>
</comment>
<dbReference type="EMBL" id="JAENHP010000035">
    <property type="protein sequence ID" value="MBM2623371.1"/>
    <property type="molecule type" value="Genomic_DNA"/>
</dbReference>
<organism evidence="1 2">
    <name type="scientific">Paractinoplanes ovalisporus</name>
    <dbReference type="NCBI Taxonomy" id="2810368"/>
    <lineage>
        <taxon>Bacteria</taxon>
        <taxon>Bacillati</taxon>
        <taxon>Actinomycetota</taxon>
        <taxon>Actinomycetes</taxon>
        <taxon>Micromonosporales</taxon>
        <taxon>Micromonosporaceae</taxon>
        <taxon>Paractinoplanes</taxon>
    </lineage>
</organism>
<evidence type="ECO:0000313" key="2">
    <source>
        <dbReference type="Proteomes" id="UP000632138"/>
    </source>
</evidence>
<dbReference type="Proteomes" id="UP000632138">
    <property type="component" value="Unassembled WGS sequence"/>
</dbReference>
<accession>A0ABS2AU75</accession>
<protein>
    <submittedName>
        <fullName evidence="1">Uncharacterized protein</fullName>
    </submittedName>
</protein>
<reference evidence="1 2" key="1">
    <citation type="submission" date="2021-01" db="EMBL/GenBank/DDBJ databases">
        <title>Actinoplanes sp. nov. LDG1-06 isolated from lichen.</title>
        <authorList>
            <person name="Saeng-In P."/>
            <person name="Phongsopitanun W."/>
            <person name="Kanchanasin P."/>
            <person name="Yuki M."/>
            <person name="Kudo T."/>
            <person name="Ohkuma M."/>
            <person name="Tanasupawat S."/>
        </authorList>
    </citation>
    <scope>NUCLEOTIDE SEQUENCE [LARGE SCALE GENOMIC DNA]</scope>
    <source>
        <strain evidence="1 2">LDG1-06</strain>
    </source>
</reference>
<evidence type="ECO:0000313" key="1">
    <source>
        <dbReference type="EMBL" id="MBM2623371.1"/>
    </source>
</evidence>
<keyword evidence="2" id="KW-1185">Reference proteome</keyword>